<organism evidence="2 3">
    <name type="scientific">Hominisplanchenecus faecis</name>
    <dbReference type="NCBI Taxonomy" id="2885351"/>
    <lineage>
        <taxon>Bacteria</taxon>
        <taxon>Bacillati</taxon>
        <taxon>Bacillota</taxon>
        <taxon>Clostridia</taxon>
        <taxon>Lachnospirales</taxon>
        <taxon>Lachnospiraceae</taxon>
        <taxon>Hominisplanchenecus</taxon>
    </lineage>
</organism>
<dbReference type="InterPro" id="IPR007074">
    <property type="entry name" value="LicD/FKTN/FKRP_NTP_transf"/>
</dbReference>
<dbReference type="EMBL" id="JAJEQE010000009">
    <property type="protein sequence ID" value="MCC2148538.1"/>
    <property type="molecule type" value="Genomic_DNA"/>
</dbReference>
<proteinExistence type="predicted"/>
<comment type="caution">
    <text evidence="2">The sequence shown here is derived from an EMBL/GenBank/DDBJ whole genome shotgun (WGS) entry which is preliminary data.</text>
</comment>
<keyword evidence="3" id="KW-1185">Reference proteome</keyword>
<dbReference type="RefSeq" id="WP_022118207.1">
    <property type="nucleotide sequence ID" value="NZ_JAJEQE010000009.1"/>
</dbReference>
<feature type="domain" description="LicD/FKTN/FKRP nucleotidyltransferase" evidence="1">
    <location>
        <begin position="26"/>
        <end position="247"/>
    </location>
</feature>
<accession>A0ABS8ETN1</accession>
<dbReference type="Proteomes" id="UP001299235">
    <property type="component" value="Unassembled WGS sequence"/>
</dbReference>
<reference evidence="2 3" key="1">
    <citation type="submission" date="2021-10" db="EMBL/GenBank/DDBJ databases">
        <title>Anaerobic single-cell dispensing facilitates the cultivation of human gut bacteria.</title>
        <authorList>
            <person name="Afrizal A."/>
        </authorList>
    </citation>
    <scope>NUCLEOTIDE SEQUENCE [LARGE SCALE GENOMIC DNA]</scope>
    <source>
        <strain evidence="2 3">CLA-AA-H246</strain>
    </source>
</reference>
<evidence type="ECO:0000313" key="2">
    <source>
        <dbReference type="EMBL" id="MCC2148538.1"/>
    </source>
</evidence>
<dbReference type="Pfam" id="PF04991">
    <property type="entry name" value="LicD"/>
    <property type="match status" value="1"/>
</dbReference>
<evidence type="ECO:0000313" key="3">
    <source>
        <dbReference type="Proteomes" id="UP001299235"/>
    </source>
</evidence>
<name>A0ABS8ETN1_9FIRM</name>
<dbReference type="PANTHER" id="PTHR43404:SF2">
    <property type="entry name" value="LIPOPOLYSACCHARIDE CHOLINEPHOSPHOTRANSFERASE LICD"/>
    <property type="match status" value="1"/>
</dbReference>
<dbReference type="InterPro" id="IPR052942">
    <property type="entry name" value="LPS_cholinephosphotransferase"/>
</dbReference>
<evidence type="ECO:0000259" key="1">
    <source>
        <dbReference type="Pfam" id="PF04991"/>
    </source>
</evidence>
<gene>
    <name evidence="2" type="ORF">LKD42_04610</name>
</gene>
<protein>
    <submittedName>
        <fullName evidence="2">LicD family protein</fullName>
    </submittedName>
</protein>
<sequence length="272" mass="31934">MKNKKLSSEEIKQIELNLLLKLDEICKKYKLRYYLCGGTLLGAVRHKGFIPWDDDIDVLMPREDFEKLLRLEKKQKQDAVEKIVSWKSGNSIYPFIKLINTNTVLKEKYLSEEFTTGIWIDIFPLDGMPDDEKIIAKKFKKIKFYKTILLTAYSEMGKGATWYAALAKRVLIPICKHLNTEKLCNKLNAISKEYPIDKSPYVGGFLWGYGPQEKMPKEFLEPVEVEFEGHMFPAPKCWDFYLTQLYGDYMQLPPENKRISHDFNVYMKENKE</sequence>
<dbReference type="PANTHER" id="PTHR43404">
    <property type="entry name" value="LIPOPOLYSACCHARIDE CHOLINEPHOSPHOTRANSFERASE LICD"/>
    <property type="match status" value="1"/>
</dbReference>